<comment type="caution">
    <text evidence="3">The sequence shown here is derived from an EMBL/GenBank/DDBJ whole genome shotgun (WGS) entry which is preliminary data.</text>
</comment>
<feature type="chain" id="PRO_5046813284" evidence="2">
    <location>
        <begin position="22"/>
        <end position="206"/>
    </location>
</feature>
<keyword evidence="4" id="KW-1185">Reference proteome</keyword>
<evidence type="ECO:0000313" key="4">
    <source>
        <dbReference type="Proteomes" id="UP001586593"/>
    </source>
</evidence>
<organism evidence="3 4">
    <name type="scientific">Phialemonium thermophilum</name>
    <dbReference type="NCBI Taxonomy" id="223376"/>
    <lineage>
        <taxon>Eukaryota</taxon>
        <taxon>Fungi</taxon>
        <taxon>Dikarya</taxon>
        <taxon>Ascomycota</taxon>
        <taxon>Pezizomycotina</taxon>
        <taxon>Sordariomycetes</taxon>
        <taxon>Sordariomycetidae</taxon>
        <taxon>Cephalothecales</taxon>
        <taxon>Cephalothecaceae</taxon>
        <taxon>Phialemonium</taxon>
    </lineage>
</organism>
<name>A0ABR3WTJ0_9PEZI</name>
<dbReference type="EMBL" id="JAZHXJ010000258">
    <property type="protein sequence ID" value="KAL1866756.1"/>
    <property type="molecule type" value="Genomic_DNA"/>
</dbReference>
<evidence type="ECO:0000256" key="2">
    <source>
        <dbReference type="SAM" id="SignalP"/>
    </source>
</evidence>
<keyword evidence="2" id="KW-0732">Signal</keyword>
<dbReference type="Proteomes" id="UP001586593">
    <property type="component" value="Unassembled WGS sequence"/>
</dbReference>
<sequence length="206" mass="21488">MHTRGALLILVSFLSPWLCSSHPVKQISHVVAPRYSVVPISGTSLPDSGAASGSAAAEGGGSDPSPVTVVKTVILTRPPQTSTRTITKSSPIVTKHVTDTVVAISTVDIRPGAATTETAVIYITRHSEASSGTPIVSSVSSDTSIPCSSSTSPPTLSPETFASLPAGDSTRPIPVSHQSTRSYDNGLWHTTYPSWNGTFTRRMAHP</sequence>
<proteinExistence type="predicted"/>
<feature type="region of interest" description="Disordered" evidence="1">
    <location>
        <begin position="132"/>
        <end position="181"/>
    </location>
</feature>
<protein>
    <submittedName>
        <fullName evidence="3">Uncharacterized protein</fullName>
    </submittedName>
</protein>
<accession>A0ABR3WTJ0</accession>
<gene>
    <name evidence="3" type="ORF">VTK73DRAFT_4548</name>
</gene>
<reference evidence="3 4" key="1">
    <citation type="journal article" date="2024" name="Commun. Biol.">
        <title>Comparative genomic analysis of thermophilic fungi reveals convergent evolutionary adaptations and gene losses.</title>
        <authorList>
            <person name="Steindorff A.S."/>
            <person name="Aguilar-Pontes M.V."/>
            <person name="Robinson A.J."/>
            <person name="Andreopoulos B."/>
            <person name="LaButti K."/>
            <person name="Kuo A."/>
            <person name="Mondo S."/>
            <person name="Riley R."/>
            <person name="Otillar R."/>
            <person name="Haridas S."/>
            <person name="Lipzen A."/>
            <person name="Grimwood J."/>
            <person name="Schmutz J."/>
            <person name="Clum A."/>
            <person name="Reid I.D."/>
            <person name="Moisan M.C."/>
            <person name="Butler G."/>
            <person name="Nguyen T.T.M."/>
            <person name="Dewar K."/>
            <person name="Conant G."/>
            <person name="Drula E."/>
            <person name="Henrissat B."/>
            <person name="Hansel C."/>
            <person name="Singer S."/>
            <person name="Hutchinson M.I."/>
            <person name="de Vries R.P."/>
            <person name="Natvig D.O."/>
            <person name="Powell A.J."/>
            <person name="Tsang A."/>
            <person name="Grigoriev I.V."/>
        </authorList>
    </citation>
    <scope>NUCLEOTIDE SEQUENCE [LARGE SCALE GENOMIC DNA]</scope>
    <source>
        <strain evidence="3 4">ATCC 24622</strain>
    </source>
</reference>
<evidence type="ECO:0000313" key="3">
    <source>
        <dbReference type="EMBL" id="KAL1866756.1"/>
    </source>
</evidence>
<feature type="compositionally biased region" description="Low complexity" evidence="1">
    <location>
        <begin position="136"/>
        <end position="160"/>
    </location>
</feature>
<evidence type="ECO:0000256" key="1">
    <source>
        <dbReference type="SAM" id="MobiDB-lite"/>
    </source>
</evidence>
<feature type="signal peptide" evidence="2">
    <location>
        <begin position="1"/>
        <end position="21"/>
    </location>
</feature>